<dbReference type="EMBL" id="JAOPGA020000019">
    <property type="protein sequence ID" value="KAL0476342.1"/>
    <property type="molecule type" value="Genomic_DNA"/>
</dbReference>
<dbReference type="Pfam" id="PF13359">
    <property type="entry name" value="DDE_Tnp_4"/>
    <property type="match status" value="1"/>
</dbReference>
<dbReference type="AlphaFoldDB" id="A0AAW2YGX5"/>
<proteinExistence type="predicted"/>
<comment type="caution">
    <text evidence="4">The sequence shown here is derived from an EMBL/GenBank/DDBJ whole genome shotgun (WGS) entry which is preliminary data.</text>
</comment>
<dbReference type="GO" id="GO:0046872">
    <property type="term" value="F:metal ion binding"/>
    <property type="evidence" value="ECO:0007669"/>
    <property type="project" value="UniProtKB-KW"/>
</dbReference>
<comment type="cofactor">
    <cofactor evidence="1">
        <name>a divalent metal cation</name>
        <dbReference type="ChEBI" id="CHEBI:60240"/>
    </cofactor>
</comment>
<evidence type="ECO:0000313" key="4">
    <source>
        <dbReference type="EMBL" id="KAL0476342.1"/>
    </source>
</evidence>
<gene>
    <name evidence="4" type="ORF">AKO1_006255</name>
</gene>
<sequence length="238" mass="28270">MSAKQCLSKIFESILLVVDVHFQQSYRPTGRFNDVKKYYSFKHWDYGLKTQTLHYLDGALVHSSPHYPGNTHDFEIFKKHISKVNRLLRKTEEETDQPDEELLSEEYPELWAILGDKAYTGGDDYTRMISIMKENQMLTNADQRRNRALSRERVIIENYYGRMLMLWGIIKKIYTYEHDSYDTIFSVCGSLTNYHMIRNPLRAEEGDFYKEHVANQDRKLILLYHVNICFLCSNNRQT</sequence>
<evidence type="ECO:0000256" key="2">
    <source>
        <dbReference type="ARBA" id="ARBA00022723"/>
    </source>
</evidence>
<dbReference type="Proteomes" id="UP001431209">
    <property type="component" value="Unassembled WGS sequence"/>
</dbReference>
<evidence type="ECO:0000259" key="3">
    <source>
        <dbReference type="Pfam" id="PF13359"/>
    </source>
</evidence>
<dbReference type="InterPro" id="IPR027806">
    <property type="entry name" value="HARBI1_dom"/>
</dbReference>
<feature type="domain" description="DDE Tnp4" evidence="3">
    <location>
        <begin position="35"/>
        <end position="193"/>
    </location>
</feature>
<reference evidence="4 5" key="1">
    <citation type="submission" date="2024-03" db="EMBL/GenBank/DDBJ databases">
        <title>The Acrasis kona genome and developmental transcriptomes reveal deep origins of eukaryotic multicellular pathways.</title>
        <authorList>
            <person name="Sheikh S."/>
            <person name="Fu C.-J."/>
            <person name="Brown M.W."/>
            <person name="Baldauf S.L."/>
        </authorList>
    </citation>
    <scope>NUCLEOTIDE SEQUENCE [LARGE SCALE GENOMIC DNA]</scope>
    <source>
        <strain evidence="4 5">ATCC MYA-3509</strain>
    </source>
</reference>
<keyword evidence="2" id="KW-0479">Metal-binding</keyword>
<keyword evidence="5" id="KW-1185">Reference proteome</keyword>
<accession>A0AAW2YGX5</accession>
<protein>
    <recommendedName>
        <fullName evidence="3">DDE Tnp4 domain-containing protein</fullName>
    </recommendedName>
</protein>
<evidence type="ECO:0000313" key="5">
    <source>
        <dbReference type="Proteomes" id="UP001431209"/>
    </source>
</evidence>
<evidence type="ECO:0000256" key="1">
    <source>
        <dbReference type="ARBA" id="ARBA00001968"/>
    </source>
</evidence>
<organism evidence="4 5">
    <name type="scientific">Acrasis kona</name>
    <dbReference type="NCBI Taxonomy" id="1008807"/>
    <lineage>
        <taxon>Eukaryota</taxon>
        <taxon>Discoba</taxon>
        <taxon>Heterolobosea</taxon>
        <taxon>Tetramitia</taxon>
        <taxon>Eutetramitia</taxon>
        <taxon>Acrasidae</taxon>
        <taxon>Acrasis</taxon>
    </lineage>
</organism>
<name>A0AAW2YGX5_9EUKA</name>